<evidence type="ECO:0000256" key="1">
    <source>
        <dbReference type="SAM" id="MobiDB-lite"/>
    </source>
</evidence>
<dbReference type="Proteomes" id="UP000008783">
    <property type="component" value="Unassembled WGS sequence"/>
</dbReference>
<evidence type="ECO:0000313" key="2">
    <source>
        <dbReference type="EMBL" id="EFP91836.1"/>
    </source>
</evidence>
<proteinExistence type="predicted"/>
<keyword evidence="3" id="KW-1185">Reference proteome</keyword>
<name>E3L5L1_PUCGT</name>
<protein>
    <submittedName>
        <fullName evidence="2">Uncharacterized protein</fullName>
    </submittedName>
</protein>
<reference evidence="3" key="2">
    <citation type="journal article" date="2011" name="Proc. Natl. Acad. Sci. U.S.A.">
        <title>Obligate biotrophy features unraveled by the genomic analysis of rust fungi.</title>
        <authorList>
            <person name="Duplessis S."/>
            <person name="Cuomo C.A."/>
            <person name="Lin Y.-C."/>
            <person name="Aerts A."/>
            <person name="Tisserant E."/>
            <person name="Veneault-Fourrey C."/>
            <person name="Joly D.L."/>
            <person name="Hacquard S."/>
            <person name="Amselem J."/>
            <person name="Cantarel B.L."/>
            <person name="Chiu R."/>
            <person name="Coutinho P.M."/>
            <person name="Feau N."/>
            <person name="Field M."/>
            <person name="Frey P."/>
            <person name="Gelhaye E."/>
            <person name="Goldberg J."/>
            <person name="Grabherr M.G."/>
            <person name="Kodira C.D."/>
            <person name="Kohler A."/>
            <person name="Kuees U."/>
            <person name="Lindquist E.A."/>
            <person name="Lucas S.M."/>
            <person name="Mago R."/>
            <person name="Mauceli E."/>
            <person name="Morin E."/>
            <person name="Murat C."/>
            <person name="Pangilinan J.L."/>
            <person name="Park R."/>
            <person name="Pearson M."/>
            <person name="Quesneville H."/>
            <person name="Rouhier N."/>
            <person name="Sakthikumar S."/>
            <person name="Salamov A.A."/>
            <person name="Schmutz J."/>
            <person name="Selles B."/>
            <person name="Shapiro H."/>
            <person name="Tanguay P."/>
            <person name="Tuskan G.A."/>
            <person name="Henrissat B."/>
            <person name="Van de Peer Y."/>
            <person name="Rouze P."/>
            <person name="Ellis J.G."/>
            <person name="Dodds P.N."/>
            <person name="Schein J.E."/>
            <person name="Zhong S."/>
            <person name="Hamelin R.C."/>
            <person name="Grigoriev I.V."/>
            <person name="Szabo L.J."/>
            <person name="Martin F."/>
        </authorList>
    </citation>
    <scope>NUCLEOTIDE SEQUENCE [LARGE SCALE GENOMIC DNA]</scope>
    <source>
        <strain evidence="3">CRL 75-36-700-3 / race SCCL</strain>
    </source>
</reference>
<dbReference type="EMBL" id="DS178353">
    <property type="protein sequence ID" value="EFP91836.1"/>
    <property type="molecule type" value="Genomic_DNA"/>
</dbReference>
<accession>E3L5L1</accession>
<dbReference type="RefSeq" id="XP_003336255.1">
    <property type="nucleotide sequence ID" value="XM_003336207.1"/>
</dbReference>
<gene>
    <name evidence="2" type="ORF">PGTG_18030</name>
</gene>
<dbReference type="AlphaFoldDB" id="E3L5L1"/>
<feature type="compositionally biased region" description="Basic and acidic residues" evidence="1">
    <location>
        <begin position="84"/>
        <end position="98"/>
    </location>
</feature>
<dbReference type="HOGENOM" id="CLU_2198278_0_0_1"/>
<reference key="1">
    <citation type="submission" date="2007-01" db="EMBL/GenBank/DDBJ databases">
        <title>The Genome Sequence of Puccinia graminis f. sp. tritici Strain CRL 75-36-700-3.</title>
        <authorList>
            <consortium name="The Broad Institute Genome Sequencing Platform"/>
            <person name="Birren B."/>
            <person name="Lander E."/>
            <person name="Galagan J."/>
            <person name="Nusbaum C."/>
            <person name="Devon K."/>
            <person name="Cuomo C."/>
            <person name="Jaffe D."/>
            <person name="Butler J."/>
            <person name="Alvarez P."/>
            <person name="Gnerre S."/>
            <person name="Grabherr M."/>
            <person name="Mauceli E."/>
            <person name="Brockman W."/>
            <person name="Young S."/>
            <person name="LaButti K."/>
            <person name="Sykes S."/>
            <person name="DeCaprio D."/>
            <person name="Crawford M."/>
            <person name="Koehrsen M."/>
            <person name="Engels R."/>
            <person name="Montgomery P."/>
            <person name="Pearson M."/>
            <person name="Howarth C."/>
            <person name="Larson L."/>
            <person name="White J."/>
            <person name="Zeng Q."/>
            <person name="Kodira C."/>
            <person name="Yandava C."/>
            <person name="Alvarado L."/>
            <person name="O'Leary S."/>
            <person name="Szabo L."/>
            <person name="Dean R."/>
            <person name="Schein J."/>
        </authorList>
    </citation>
    <scope>NUCLEOTIDE SEQUENCE</scope>
    <source>
        <strain>CRL 75-36-700-3</strain>
    </source>
</reference>
<dbReference type="VEuPathDB" id="FungiDB:PGTG_18030"/>
<dbReference type="GeneID" id="10531782"/>
<evidence type="ECO:0000313" key="3">
    <source>
        <dbReference type="Proteomes" id="UP000008783"/>
    </source>
</evidence>
<dbReference type="InParanoid" id="E3L5L1"/>
<feature type="region of interest" description="Disordered" evidence="1">
    <location>
        <begin position="41"/>
        <end position="108"/>
    </location>
</feature>
<dbReference type="KEGG" id="pgr:PGTG_18030"/>
<sequence length="108" mass="12248">MARIVPLNLLAIQCFQSKKKQGIHQAKPDYAPQSACVREIPSLKIREKSGRKKQGPTKPQHIEQRKKEDDCATSYKYNNNNNNDNKEEATNRKGEKRNTVLPEGDDAG</sequence>
<feature type="compositionally biased region" description="Basic and acidic residues" evidence="1">
    <location>
        <begin position="60"/>
        <end position="70"/>
    </location>
</feature>
<organism evidence="2 3">
    <name type="scientific">Puccinia graminis f. sp. tritici (strain CRL 75-36-700-3 / race SCCL)</name>
    <name type="common">Black stem rust fungus</name>
    <dbReference type="NCBI Taxonomy" id="418459"/>
    <lineage>
        <taxon>Eukaryota</taxon>
        <taxon>Fungi</taxon>
        <taxon>Dikarya</taxon>
        <taxon>Basidiomycota</taxon>
        <taxon>Pucciniomycotina</taxon>
        <taxon>Pucciniomycetes</taxon>
        <taxon>Pucciniales</taxon>
        <taxon>Pucciniaceae</taxon>
        <taxon>Puccinia</taxon>
    </lineage>
</organism>